<dbReference type="AlphaFoldDB" id="A0A8T9QCY8"/>
<proteinExistence type="predicted"/>
<evidence type="ECO:0000256" key="1">
    <source>
        <dbReference type="ARBA" id="ARBA00023125"/>
    </source>
</evidence>
<keyword evidence="1" id="KW-0238">DNA-binding</keyword>
<gene>
    <name evidence="3" type="ORF">MUN79_28890</name>
</gene>
<keyword evidence="4" id="KW-1185">Reference proteome</keyword>
<reference evidence="3" key="1">
    <citation type="submission" date="2022-04" db="EMBL/GenBank/DDBJ databases">
        <title>Hymenobacter sp. isolated from the air.</title>
        <authorList>
            <person name="Won M."/>
            <person name="Lee C.-M."/>
            <person name="Woen H.-Y."/>
            <person name="Kwon S.-W."/>
        </authorList>
    </citation>
    <scope>NUCLEOTIDE SEQUENCE</scope>
    <source>
        <strain evidence="3">5116S-3</strain>
        <plasmid evidence="3">unnamed1</plasmid>
    </source>
</reference>
<feature type="domain" description="Phage integrase SAM-like" evidence="2">
    <location>
        <begin position="107"/>
        <end position="172"/>
    </location>
</feature>
<evidence type="ECO:0000313" key="4">
    <source>
        <dbReference type="Proteomes" id="UP000831796"/>
    </source>
</evidence>
<protein>
    <submittedName>
        <fullName evidence="3">Phage integrase SAM-like domain-containing protein</fullName>
    </submittedName>
</protein>
<dbReference type="KEGG" id="hcu:MUN79_28890"/>
<organism evidence="3 4">
    <name type="scientific">Hymenobacter cellulosilyticus</name>
    <dbReference type="NCBI Taxonomy" id="2932248"/>
    <lineage>
        <taxon>Bacteria</taxon>
        <taxon>Pseudomonadati</taxon>
        <taxon>Bacteroidota</taxon>
        <taxon>Cytophagia</taxon>
        <taxon>Cytophagales</taxon>
        <taxon>Hymenobacteraceae</taxon>
        <taxon>Hymenobacter</taxon>
    </lineage>
</organism>
<accession>A0A8T9QCY8</accession>
<dbReference type="Gene3D" id="1.10.150.130">
    <property type="match status" value="1"/>
</dbReference>
<dbReference type="InterPro" id="IPR010998">
    <property type="entry name" value="Integrase_recombinase_N"/>
</dbReference>
<geneLocation type="plasmid" evidence="3 4">
    <name>unnamed1</name>
</geneLocation>
<dbReference type="InterPro" id="IPR025269">
    <property type="entry name" value="SAM-like_dom"/>
</dbReference>
<keyword evidence="3" id="KW-0614">Plasmid</keyword>
<dbReference type="Pfam" id="PF13102">
    <property type="entry name" value="Phage_int_SAM_5"/>
    <property type="match status" value="1"/>
</dbReference>
<dbReference type="GO" id="GO:0003677">
    <property type="term" value="F:DNA binding"/>
    <property type="evidence" value="ECO:0007669"/>
    <property type="project" value="UniProtKB-KW"/>
</dbReference>
<evidence type="ECO:0000313" key="3">
    <source>
        <dbReference type="EMBL" id="UOQ75095.1"/>
    </source>
</evidence>
<dbReference type="EMBL" id="CP095047">
    <property type="protein sequence ID" value="UOQ75095.1"/>
    <property type="molecule type" value="Genomic_DNA"/>
</dbReference>
<dbReference type="RefSeq" id="WP_244678428.1">
    <property type="nucleotide sequence ID" value="NZ_CP095047.1"/>
</dbReference>
<name>A0A8T9QCY8_9BACT</name>
<sequence>MIAKGLGIAWYPELFDEVLGVCLSSLPKGKQPSNYKEVLQRAHAAAGGTQQLLDKLADDYNLIIGQARAKANDIFVEHRLLTGQTKKALTIERFNYSYDTDSSRNDFITWMEAKIHERSRKGKGHRLHIGPTTKKNHTSTLNCLKAFRSAIPFDTIDAKFVDDFHGYLLKTVKAVNTRWGGIKM</sequence>
<evidence type="ECO:0000259" key="2">
    <source>
        <dbReference type="Pfam" id="PF13102"/>
    </source>
</evidence>
<dbReference type="Proteomes" id="UP000831796">
    <property type="component" value="Plasmid unnamed1"/>
</dbReference>